<keyword evidence="4" id="KW-0479">Metal-binding</keyword>
<evidence type="ECO:0000256" key="5">
    <source>
        <dbReference type="ARBA" id="ARBA00022741"/>
    </source>
</evidence>
<comment type="caution">
    <text evidence="13">The sequence shown here is derived from an EMBL/GenBank/DDBJ whole genome shotgun (WGS) entry which is preliminary data.</text>
</comment>
<dbReference type="Gene3D" id="3.90.190.20">
    <property type="entry name" value="Mur ligase, C-terminal domain"/>
    <property type="match status" value="1"/>
</dbReference>
<feature type="domain" description="Mur ligase central" evidence="12">
    <location>
        <begin position="44"/>
        <end position="266"/>
    </location>
</feature>
<dbReference type="NCBIfam" id="TIGR01499">
    <property type="entry name" value="folC"/>
    <property type="match status" value="1"/>
</dbReference>
<dbReference type="Proteomes" id="UP000746471">
    <property type="component" value="Unassembled WGS sequence"/>
</dbReference>
<keyword evidence="7" id="KW-0460">Magnesium</keyword>
<evidence type="ECO:0000256" key="10">
    <source>
        <dbReference type="PIRNR" id="PIRNR001563"/>
    </source>
</evidence>
<dbReference type="EC" id="6.3.2.17" evidence="2"/>
<evidence type="ECO:0000256" key="3">
    <source>
        <dbReference type="ARBA" id="ARBA00022598"/>
    </source>
</evidence>
<dbReference type="InterPro" id="IPR036615">
    <property type="entry name" value="Mur_ligase_C_dom_sf"/>
</dbReference>
<dbReference type="SUPFAM" id="SSF53623">
    <property type="entry name" value="MurD-like peptide ligases, catalytic domain"/>
    <property type="match status" value="1"/>
</dbReference>
<evidence type="ECO:0000313" key="13">
    <source>
        <dbReference type="EMBL" id="MBS7526214.1"/>
    </source>
</evidence>
<evidence type="ECO:0000313" key="14">
    <source>
        <dbReference type="Proteomes" id="UP000746471"/>
    </source>
</evidence>
<dbReference type="InterPro" id="IPR001645">
    <property type="entry name" value="Folylpolyglutamate_synth"/>
</dbReference>
<dbReference type="Pfam" id="PF08245">
    <property type="entry name" value="Mur_ligase_M"/>
    <property type="match status" value="1"/>
</dbReference>
<keyword evidence="3 10" id="KW-0436">Ligase</keyword>
<keyword evidence="5 10" id="KW-0547">Nucleotide-binding</keyword>
<dbReference type="PANTHER" id="PTHR11136:SF0">
    <property type="entry name" value="DIHYDROFOLATE SYNTHETASE-RELATED"/>
    <property type="match status" value="1"/>
</dbReference>
<evidence type="ECO:0000256" key="4">
    <source>
        <dbReference type="ARBA" id="ARBA00022723"/>
    </source>
</evidence>
<evidence type="ECO:0000256" key="6">
    <source>
        <dbReference type="ARBA" id="ARBA00022840"/>
    </source>
</evidence>
<keyword evidence="14" id="KW-1185">Reference proteome</keyword>
<dbReference type="PANTHER" id="PTHR11136">
    <property type="entry name" value="FOLYLPOLYGLUTAMATE SYNTHASE-RELATED"/>
    <property type="match status" value="1"/>
</dbReference>
<dbReference type="Pfam" id="PF02875">
    <property type="entry name" value="Mur_ligase_C"/>
    <property type="match status" value="1"/>
</dbReference>
<evidence type="ECO:0000256" key="1">
    <source>
        <dbReference type="ARBA" id="ARBA00008276"/>
    </source>
</evidence>
<dbReference type="InterPro" id="IPR018109">
    <property type="entry name" value="Folylpolyglutamate_synth_CS"/>
</dbReference>
<organism evidence="13 14">
    <name type="scientific">Fusibacter paucivorans</name>
    <dbReference type="NCBI Taxonomy" id="76009"/>
    <lineage>
        <taxon>Bacteria</taxon>
        <taxon>Bacillati</taxon>
        <taxon>Bacillota</taxon>
        <taxon>Clostridia</taxon>
        <taxon>Eubacteriales</taxon>
        <taxon>Eubacteriales Family XII. Incertae Sedis</taxon>
        <taxon>Fusibacter</taxon>
    </lineage>
</organism>
<evidence type="ECO:0000256" key="7">
    <source>
        <dbReference type="ARBA" id="ARBA00022842"/>
    </source>
</evidence>
<dbReference type="Gene3D" id="3.40.1190.10">
    <property type="entry name" value="Mur-like, catalytic domain"/>
    <property type="match status" value="1"/>
</dbReference>
<accession>A0ABS5PM21</accession>
<dbReference type="InterPro" id="IPR004101">
    <property type="entry name" value="Mur_ligase_C"/>
</dbReference>
<dbReference type="PIRSF" id="PIRSF001563">
    <property type="entry name" value="Folylpolyglu_synth"/>
    <property type="match status" value="1"/>
</dbReference>
<comment type="catalytic activity">
    <reaction evidence="9">
        <text>(6S)-5,6,7,8-tetrahydrofolyl-(gamma-L-Glu)(n) + L-glutamate + ATP = (6S)-5,6,7,8-tetrahydrofolyl-(gamma-L-Glu)(n+1) + ADP + phosphate + H(+)</text>
        <dbReference type="Rhea" id="RHEA:10580"/>
        <dbReference type="Rhea" id="RHEA-COMP:14738"/>
        <dbReference type="Rhea" id="RHEA-COMP:14740"/>
        <dbReference type="ChEBI" id="CHEBI:15378"/>
        <dbReference type="ChEBI" id="CHEBI:29985"/>
        <dbReference type="ChEBI" id="CHEBI:30616"/>
        <dbReference type="ChEBI" id="CHEBI:43474"/>
        <dbReference type="ChEBI" id="CHEBI:141005"/>
        <dbReference type="ChEBI" id="CHEBI:456216"/>
        <dbReference type="EC" id="6.3.2.17"/>
    </reaction>
</comment>
<proteinExistence type="inferred from homology"/>
<dbReference type="EMBL" id="JAHBCL010000008">
    <property type="protein sequence ID" value="MBS7526214.1"/>
    <property type="molecule type" value="Genomic_DNA"/>
</dbReference>
<name>A0ABS5PM21_9FIRM</name>
<evidence type="ECO:0000256" key="2">
    <source>
        <dbReference type="ARBA" id="ARBA00013025"/>
    </source>
</evidence>
<protein>
    <recommendedName>
        <fullName evidence="2">tetrahydrofolate synthase</fullName>
        <ecNumber evidence="2">6.3.2.17</ecNumber>
    </recommendedName>
    <alternativeName>
        <fullName evidence="8">Tetrahydrofolylpolyglutamate synthase</fullName>
    </alternativeName>
</protein>
<gene>
    <name evidence="13" type="ORF">KHM83_05960</name>
</gene>
<dbReference type="InterPro" id="IPR036565">
    <property type="entry name" value="Mur-like_cat_sf"/>
</dbReference>
<evidence type="ECO:0000259" key="12">
    <source>
        <dbReference type="Pfam" id="PF08245"/>
    </source>
</evidence>
<dbReference type="InterPro" id="IPR013221">
    <property type="entry name" value="Mur_ligase_cen"/>
</dbReference>
<dbReference type="SUPFAM" id="SSF53244">
    <property type="entry name" value="MurD-like peptide ligases, peptide-binding domain"/>
    <property type="match status" value="1"/>
</dbReference>
<sequence length="425" mass="46828">MTLEAAMAYINQWNYTQMPRGLMRIERLLEALGNPHRALKFIHVAGTNGKGSTVAFISHILQEADYCVGMYTSPGLMRYHERISVNGEEIGDDALIGYVEIIKQAIGSAFENEPYEPNFFEITLAIAMLHYQACGCDFVVLEVGLGGTLDATNVIDAPEVAVIMTIDFDHMAQLGNTLGEIAREKAGIIKMGSAVVVYPQQDEAAAVIDAKCREQQVVKHTVDLQSLKPLGHTLTAQSFNYKAYQALNITMLGNHQIKNAATAIEVTEALRQKGYSISDAAMRDGLMRTKWPARFECVHTEPTVIVDAAHNPEGAALLAANIEQYFPKRRVFFIMGVMADKAYEELVQRVLGVATTFYCITTYSDRALHAEELADCIRSAGGNAVVCKSPVEALERAMTDADNETVICAFGSFYYIGHIRAYFGR</sequence>
<evidence type="ECO:0000259" key="11">
    <source>
        <dbReference type="Pfam" id="PF02875"/>
    </source>
</evidence>
<evidence type="ECO:0000256" key="9">
    <source>
        <dbReference type="ARBA" id="ARBA00047493"/>
    </source>
</evidence>
<keyword evidence="6 10" id="KW-0067">ATP-binding</keyword>
<feature type="domain" description="Mur ligase C-terminal" evidence="11">
    <location>
        <begin position="294"/>
        <end position="413"/>
    </location>
</feature>
<dbReference type="RefSeq" id="WP_213235997.1">
    <property type="nucleotide sequence ID" value="NZ_JAHBCL010000008.1"/>
</dbReference>
<dbReference type="PROSITE" id="PS01012">
    <property type="entry name" value="FOLYLPOLYGLU_SYNT_2"/>
    <property type="match status" value="1"/>
</dbReference>
<comment type="similarity">
    <text evidence="1 10">Belongs to the folylpolyglutamate synthase family.</text>
</comment>
<evidence type="ECO:0000256" key="8">
    <source>
        <dbReference type="ARBA" id="ARBA00030592"/>
    </source>
</evidence>
<reference evidence="13 14" key="1">
    <citation type="submission" date="2021-05" db="EMBL/GenBank/DDBJ databases">
        <title>Fusibacter ferrireducens sp. nov., an anaerobic, sulfur- and Fe-reducing bacterium isolated from the mangrove sediment.</title>
        <authorList>
            <person name="Qiu D."/>
        </authorList>
    </citation>
    <scope>NUCLEOTIDE SEQUENCE [LARGE SCALE GENOMIC DNA]</scope>
    <source>
        <strain evidence="13 14">DSM 12116</strain>
    </source>
</reference>